<dbReference type="EMBL" id="BIFH01000059">
    <property type="protein sequence ID" value="GCE02219.1"/>
    <property type="molecule type" value="Genomic_DNA"/>
</dbReference>
<name>A0A401Z5W3_9ACTN</name>
<comment type="subcellular location">
    <subcellularLocation>
        <location evidence="1">Cell envelope</location>
    </subcellularLocation>
</comment>
<organism evidence="6 7">
    <name type="scientific">Embleya hyalina</name>
    <dbReference type="NCBI Taxonomy" id="516124"/>
    <lineage>
        <taxon>Bacteria</taxon>
        <taxon>Bacillati</taxon>
        <taxon>Actinomycetota</taxon>
        <taxon>Actinomycetes</taxon>
        <taxon>Kitasatosporales</taxon>
        <taxon>Streptomycetaceae</taxon>
        <taxon>Embleya</taxon>
    </lineage>
</organism>
<comment type="similarity">
    <text evidence="2">Belongs to the bacterial solute-binding protein 2 family.</text>
</comment>
<evidence type="ECO:0000259" key="5">
    <source>
        <dbReference type="Pfam" id="PF13407"/>
    </source>
</evidence>
<dbReference type="PANTHER" id="PTHR46847:SF4">
    <property type="entry name" value="AUTOINDUCER 2-BINDING PROTEIN LSRB"/>
    <property type="match status" value="1"/>
</dbReference>
<evidence type="ECO:0000256" key="2">
    <source>
        <dbReference type="ARBA" id="ARBA00007639"/>
    </source>
</evidence>
<dbReference type="SUPFAM" id="SSF53822">
    <property type="entry name" value="Periplasmic binding protein-like I"/>
    <property type="match status" value="1"/>
</dbReference>
<dbReference type="InterPro" id="IPR028082">
    <property type="entry name" value="Peripla_BP_I"/>
</dbReference>
<dbReference type="GO" id="GO:0030246">
    <property type="term" value="F:carbohydrate binding"/>
    <property type="evidence" value="ECO:0007669"/>
    <property type="project" value="UniProtKB-ARBA"/>
</dbReference>
<dbReference type="InterPro" id="IPR025997">
    <property type="entry name" value="SBP_2_dom"/>
</dbReference>
<evidence type="ECO:0000256" key="3">
    <source>
        <dbReference type="ARBA" id="ARBA00022729"/>
    </source>
</evidence>
<dbReference type="RefSeq" id="WP_126643721.1">
    <property type="nucleotide sequence ID" value="NZ_BIFH01000059.1"/>
</dbReference>
<dbReference type="Proteomes" id="UP000286931">
    <property type="component" value="Unassembled WGS sequence"/>
</dbReference>
<accession>A0A401Z5W3</accession>
<feature type="signal peptide" evidence="4">
    <location>
        <begin position="1"/>
        <end position="33"/>
    </location>
</feature>
<protein>
    <submittedName>
        <fullName evidence="6">Ribose ABC transporter substrate-binding protein</fullName>
    </submittedName>
</protein>
<evidence type="ECO:0000256" key="1">
    <source>
        <dbReference type="ARBA" id="ARBA00004196"/>
    </source>
</evidence>
<proteinExistence type="inferred from homology"/>
<comment type="caution">
    <text evidence="6">The sequence shown here is derived from an EMBL/GenBank/DDBJ whole genome shotgun (WGS) entry which is preliminary data.</text>
</comment>
<dbReference type="GO" id="GO:0030313">
    <property type="term" value="C:cell envelope"/>
    <property type="evidence" value="ECO:0007669"/>
    <property type="project" value="UniProtKB-SubCell"/>
</dbReference>
<keyword evidence="7" id="KW-1185">Reference proteome</keyword>
<reference evidence="6 7" key="1">
    <citation type="submission" date="2018-12" db="EMBL/GenBank/DDBJ databases">
        <title>Draft genome sequence of Embleya hyalina NBRC 13850T.</title>
        <authorList>
            <person name="Komaki H."/>
            <person name="Hosoyama A."/>
            <person name="Kimura A."/>
            <person name="Ichikawa N."/>
            <person name="Tamura T."/>
        </authorList>
    </citation>
    <scope>NUCLEOTIDE SEQUENCE [LARGE SCALE GENOMIC DNA]</scope>
    <source>
        <strain evidence="6 7">NBRC 13850</strain>
    </source>
</reference>
<evidence type="ECO:0000313" key="6">
    <source>
        <dbReference type="EMBL" id="GCE02219.1"/>
    </source>
</evidence>
<dbReference type="OrthoDB" id="1957427at2"/>
<dbReference type="Pfam" id="PF13407">
    <property type="entry name" value="Peripla_BP_4"/>
    <property type="match status" value="1"/>
</dbReference>
<evidence type="ECO:0000313" key="7">
    <source>
        <dbReference type="Proteomes" id="UP000286931"/>
    </source>
</evidence>
<keyword evidence="3 4" id="KW-0732">Signal</keyword>
<sequence length="328" mass="34095">MTHMTHAARTTRRARLAPIALVTAGLLAASACGDGGGSSSTSSGHRKVKTITYVNPLPSYPDFNIAGKCFEAEARKQGWKPVQVGISGTAVDNQGSINQITQALASGTDALVVVPVVDKLFTPVIKQARGKGVYVVGLNAGDANTGQQTQVGTVHRRMGAVMADGLGAKYPDARVAFLSVSAGTVSHADQIAGFKAQAAAKYPGMKFVANEYDNGDATKDVDIIGNMLTAHPDITAIFTPAGAALPAAITAVREHGMSDKVAIVGLDLTDDHRKAVEQGQIHGLGIQGWCEMGTRSVQAVRDLEQGKAIPPNIDTGATFVTKETLPAQ</sequence>
<feature type="domain" description="Periplasmic binding protein" evidence="5">
    <location>
        <begin position="54"/>
        <end position="307"/>
    </location>
</feature>
<gene>
    <name evidence="6" type="ORF">EHYA_09996</name>
</gene>
<dbReference type="Gene3D" id="3.40.50.2300">
    <property type="match status" value="2"/>
</dbReference>
<feature type="chain" id="PRO_5038493735" evidence="4">
    <location>
        <begin position="34"/>
        <end position="328"/>
    </location>
</feature>
<dbReference type="CDD" id="cd01536">
    <property type="entry name" value="PBP1_ABC_sugar_binding-like"/>
    <property type="match status" value="1"/>
</dbReference>
<dbReference type="AlphaFoldDB" id="A0A401Z5W3"/>
<evidence type="ECO:0000256" key="4">
    <source>
        <dbReference type="SAM" id="SignalP"/>
    </source>
</evidence>
<dbReference type="PANTHER" id="PTHR46847">
    <property type="entry name" value="D-ALLOSE-BINDING PERIPLASMIC PROTEIN-RELATED"/>
    <property type="match status" value="1"/>
</dbReference>